<dbReference type="Pfam" id="PF13837">
    <property type="entry name" value="Myb_DNA-bind_4"/>
    <property type="match status" value="1"/>
</dbReference>
<accession>A0AAE1LN88</accession>
<name>A0AAE1LN88_9NEOP</name>
<reference evidence="3" key="2">
    <citation type="journal article" date="2023" name="BMC Genomics">
        <title>Pest status, molecular evolution, and epigenetic factors derived from the genome assembly of Frankliniella fusca, a thysanopteran phytovirus vector.</title>
        <authorList>
            <person name="Catto M.A."/>
            <person name="Labadie P.E."/>
            <person name="Jacobson A.L."/>
            <person name="Kennedy G.G."/>
            <person name="Srinivasan R."/>
            <person name="Hunt B.G."/>
        </authorList>
    </citation>
    <scope>NUCLEOTIDE SEQUENCE</scope>
    <source>
        <strain evidence="3">PL_HMW_Pooled</strain>
    </source>
</reference>
<keyword evidence="3" id="KW-0378">Hydrolase</keyword>
<keyword evidence="3" id="KW-0347">Helicase</keyword>
<feature type="region of interest" description="Disordered" evidence="1">
    <location>
        <begin position="345"/>
        <end position="372"/>
    </location>
</feature>
<organism evidence="3 4">
    <name type="scientific">Frankliniella fusca</name>
    <dbReference type="NCBI Taxonomy" id="407009"/>
    <lineage>
        <taxon>Eukaryota</taxon>
        <taxon>Metazoa</taxon>
        <taxon>Ecdysozoa</taxon>
        <taxon>Arthropoda</taxon>
        <taxon>Hexapoda</taxon>
        <taxon>Insecta</taxon>
        <taxon>Pterygota</taxon>
        <taxon>Neoptera</taxon>
        <taxon>Paraneoptera</taxon>
        <taxon>Thysanoptera</taxon>
        <taxon>Terebrantia</taxon>
        <taxon>Thripoidea</taxon>
        <taxon>Thripidae</taxon>
        <taxon>Frankliniella</taxon>
    </lineage>
</organism>
<evidence type="ECO:0000259" key="2">
    <source>
        <dbReference type="Pfam" id="PF13837"/>
    </source>
</evidence>
<dbReference type="Proteomes" id="UP001219518">
    <property type="component" value="Unassembled WGS sequence"/>
</dbReference>
<feature type="domain" description="Myb/SANT-like DNA-binding" evidence="2">
    <location>
        <begin position="513"/>
        <end position="600"/>
    </location>
</feature>
<comment type="caution">
    <text evidence="3">The sequence shown here is derived from an EMBL/GenBank/DDBJ whole genome shotgun (WGS) entry which is preliminary data.</text>
</comment>
<keyword evidence="3" id="KW-0067">ATP-binding</keyword>
<dbReference type="GO" id="GO:0004386">
    <property type="term" value="F:helicase activity"/>
    <property type="evidence" value="ECO:0007669"/>
    <property type="project" value="UniProtKB-KW"/>
</dbReference>
<reference evidence="3" key="1">
    <citation type="submission" date="2021-07" db="EMBL/GenBank/DDBJ databases">
        <authorList>
            <person name="Catto M.A."/>
            <person name="Jacobson A."/>
            <person name="Kennedy G."/>
            <person name="Labadie P."/>
            <person name="Hunt B.G."/>
            <person name="Srinivasan R."/>
        </authorList>
    </citation>
    <scope>NUCLEOTIDE SEQUENCE</scope>
    <source>
        <strain evidence="3">PL_HMW_Pooled</strain>
        <tissue evidence="3">Head</tissue>
    </source>
</reference>
<keyword evidence="3" id="KW-0547">Nucleotide-binding</keyword>
<dbReference type="AlphaFoldDB" id="A0AAE1LN88"/>
<protein>
    <submittedName>
        <fullName evidence="3">Holliday junction ATP-dependent DNA helicase RuvB</fullName>
    </submittedName>
</protein>
<proteinExistence type="predicted"/>
<evidence type="ECO:0000313" key="4">
    <source>
        <dbReference type="Proteomes" id="UP001219518"/>
    </source>
</evidence>
<sequence>MAIMKLNRGGNFYLIRVKKPLARLFQQPEIISLAGETLVAMGIKPFNTHPQQDVIDAELSIEDSQQVLTFKSKELSDKEGSSDLTSPPKKKGNFMSTPVKEKVLDVNENLSETQVAKDLSSAFLSMSPFGKKGCNSEKFLHEDDLFCTPLDDNDLDYLQNDIGITDVVVHNIGKELIEDYLKFVILSACPGSSNNWIVRFYDFKLEEETVKIQFLDSKIAQEVCMLTDVNYFNHTLCFELWRPENRDEAPTFSSVVKIWNVAEPFDQSYFVFTINSILWSRGLLPQGESGVAHCPTALDNNSSIAVEFTSLDVAEKFCNVKELIFRGQTMIAKLQATDALESVHKQKSAESKQESAESKQETAEFEGPHDSQDIDYIPDYGDISDEDNVAQIQLSSKEGTIVFLRHLARLRKSFASTNHDGAFTRLQADLAQENIHADISTLKGKRKYLLQKYKSSIVKDPSWEYFNVCAVIKNDKDIAVLNDTQFDPILCKCSAHNDKSFSYQLEKYKKGAVWTPDAIHHLIQCYETYKDEFDNPKRHTKIYKKISHDVKTAQFFYLPDSCERKMDELKKEFNKEWDRLQRTGREGPAITPTWCYYNGMYDIMKGNVNSDPLVLSAAGTSSCAKAEEAPPKKPSLNERRVAAMENIAKQMERKANAAISFSKSLSPESGM</sequence>
<feature type="compositionally biased region" description="Basic and acidic residues" evidence="1">
    <location>
        <begin position="72"/>
        <end position="81"/>
    </location>
</feature>
<keyword evidence="4" id="KW-1185">Reference proteome</keyword>
<dbReference type="EMBL" id="JAHWGI010001242">
    <property type="protein sequence ID" value="KAK3925938.1"/>
    <property type="molecule type" value="Genomic_DNA"/>
</dbReference>
<gene>
    <name evidence="3" type="ORF">KUF71_014187</name>
</gene>
<evidence type="ECO:0000256" key="1">
    <source>
        <dbReference type="SAM" id="MobiDB-lite"/>
    </source>
</evidence>
<dbReference type="InterPro" id="IPR044822">
    <property type="entry name" value="Myb_DNA-bind_4"/>
</dbReference>
<dbReference type="Gene3D" id="1.10.10.60">
    <property type="entry name" value="Homeodomain-like"/>
    <property type="match status" value="1"/>
</dbReference>
<evidence type="ECO:0000313" key="3">
    <source>
        <dbReference type="EMBL" id="KAK3925938.1"/>
    </source>
</evidence>
<feature type="region of interest" description="Disordered" evidence="1">
    <location>
        <begin position="72"/>
        <end position="94"/>
    </location>
</feature>